<evidence type="ECO:0000256" key="1">
    <source>
        <dbReference type="SAM" id="MobiDB-lite"/>
    </source>
</evidence>
<feature type="region of interest" description="Disordered" evidence="1">
    <location>
        <begin position="18"/>
        <end position="88"/>
    </location>
</feature>
<organism evidence="2 3">
    <name type="scientific">Paralvinella palmiformis</name>
    <dbReference type="NCBI Taxonomy" id="53620"/>
    <lineage>
        <taxon>Eukaryota</taxon>
        <taxon>Metazoa</taxon>
        <taxon>Spiralia</taxon>
        <taxon>Lophotrochozoa</taxon>
        <taxon>Annelida</taxon>
        <taxon>Polychaeta</taxon>
        <taxon>Sedentaria</taxon>
        <taxon>Canalipalpata</taxon>
        <taxon>Terebellida</taxon>
        <taxon>Terebelliformia</taxon>
        <taxon>Alvinellidae</taxon>
        <taxon>Paralvinella</taxon>
    </lineage>
</organism>
<reference evidence="2" key="1">
    <citation type="journal article" date="2023" name="Mol. Biol. Evol.">
        <title>Third-Generation Sequencing Reveals the Adaptive Role of the Epigenome in Three Deep-Sea Polychaetes.</title>
        <authorList>
            <person name="Perez M."/>
            <person name="Aroh O."/>
            <person name="Sun Y."/>
            <person name="Lan Y."/>
            <person name="Juniper S.K."/>
            <person name="Young C.R."/>
            <person name="Angers B."/>
            <person name="Qian P.Y."/>
        </authorList>
    </citation>
    <scope>NUCLEOTIDE SEQUENCE</scope>
    <source>
        <strain evidence="2">P08H-3</strain>
    </source>
</reference>
<dbReference type="EMBL" id="JAODUP010000054">
    <property type="protein sequence ID" value="KAK2165137.1"/>
    <property type="molecule type" value="Genomic_DNA"/>
</dbReference>
<keyword evidence="3" id="KW-1185">Reference proteome</keyword>
<dbReference type="AlphaFoldDB" id="A0AAD9K5J1"/>
<accession>A0AAD9K5J1</accession>
<comment type="caution">
    <text evidence="2">The sequence shown here is derived from an EMBL/GenBank/DDBJ whole genome shotgun (WGS) entry which is preliminary data.</text>
</comment>
<evidence type="ECO:0000313" key="3">
    <source>
        <dbReference type="Proteomes" id="UP001208570"/>
    </source>
</evidence>
<name>A0AAD9K5J1_9ANNE</name>
<evidence type="ECO:0000313" key="2">
    <source>
        <dbReference type="EMBL" id="KAK2165137.1"/>
    </source>
</evidence>
<sequence>MVPRSVASRLRTTLARTLFHDDDEPDHVHDYEGFDLPPSSSGDGNNKEKEKTVIYETWKQQPNNDDDEITVIRAPNPQQEPTSSVVES</sequence>
<gene>
    <name evidence="2" type="ORF">LSH36_54g03032</name>
</gene>
<proteinExistence type="predicted"/>
<protein>
    <submittedName>
        <fullName evidence="2">Uncharacterized protein</fullName>
    </submittedName>
</protein>
<dbReference type="Proteomes" id="UP001208570">
    <property type="component" value="Unassembled WGS sequence"/>
</dbReference>
<feature type="compositionally biased region" description="Polar residues" evidence="1">
    <location>
        <begin position="76"/>
        <end position="88"/>
    </location>
</feature>